<dbReference type="InterPro" id="IPR036866">
    <property type="entry name" value="RibonucZ/Hydroxyglut_hydro"/>
</dbReference>
<proteinExistence type="predicted"/>
<dbReference type="OrthoDB" id="3190691at2"/>
<evidence type="ECO:0000313" key="2">
    <source>
        <dbReference type="EMBL" id="RIQ21870.1"/>
    </source>
</evidence>
<keyword evidence="3" id="KW-1185">Reference proteome</keyword>
<dbReference type="RefSeq" id="WP_119660567.1">
    <property type="nucleotide sequence ID" value="NZ_QUAL01000143.1"/>
</dbReference>
<evidence type="ECO:0000313" key="3">
    <source>
        <dbReference type="Proteomes" id="UP000284057"/>
    </source>
</evidence>
<protein>
    <submittedName>
        <fullName evidence="2">MBL fold metallo-hydrolase</fullName>
    </submittedName>
</protein>
<accession>A0A418KPY6</accession>
<organism evidence="2 3">
    <name type="scientific">Jiangella rhizosphaerae</name>
    <dbReference type="NCBI Taxonomy" id="2293569"/>
    <lineage>
        <taxon>Bacteria</taxon>
        <taxon>Bacillati</taxon>
        <taxon>Actinomycetota</taxon>
        <taxon>Actinomycetes</taxon>
        <taxon>Jiangellales</taxon>
        <taxon>Jiangellaceae</taxon>
        <taxon>Jiangella</taxon>
    </lineage>
</organism>
<keyword evidence="2" id="KW-0378">Hydrolase</keyword>
<gene>
    <name evidence="2" type="ORF">DY240_14490</name>
</gene>
<dbReference type="Pfam" id="PF13483">
    <property type="entry name" value="Lactamase_B_3"/>
    <property type="match status" value="1"/>
</dbReference>
<dbReference type="InterPro" id="IPR050114">
    <property type="entry name" value="UPF0173_UPF0282_UlaG_hydrolase"/>
</dbReference>
<name>A0A418KPY6_9ACTN</name>
<dbReference type="Gene3D" id="3.60.15.10">
    <property type="entry name" value="Ribonuclease Z/Hydroxyacylglutathione hydrolase-like"/>
    <property type="match status" value="1"/>
</dbReference>
<feature type="domain" description="Metallo-beta-lactamase" evidence="1">
    <location>
        <begin position="7"/>
        <end position="174"/>
    </location>
</feature>
<reference evidence="2 3" key="1">
    <citation type="submission" date="2018-09" db="EMBL/GenBank/DDBJ databases">
        <title>Isolation, diversity and antifungal activity of actinobacteria from wheat.</title>
        <authorList>
            <person name="Han C."/>
        </authorList>
    </citation>
    <scope>NUCLEOTIDE SEQUENCE [LARGE SCALE GENOMIC DNA]</scope>
    <source>
        <strain evidence="2 3">NEAU-YY265</strain>
    </source>
</reference>
<dbReference type="InterPro" id="IPR001279">
    <property type="entry name" value="Metallo-B-lactamas"/>
</dbReference>
<dbReference type="EMBL" id="QUAL01000143">
    <property type="protein sequence ID" value="RIQ21870.1"/>
    <property type="molecule type" value="Genomic_DNA"/>
</dbReference>
<dbReference type="PANTHER" id="PTHR43546:SF3">
    <property type="entry name" value="UPF0173 METAL-DEPENDENT HYDROLASE MJ1163"/>
    <property type="match status" value="1"/>
</dbReference>
<dbReference type="GO" id="GO:0016787">
    <property type="term" value="F:hydrolase activity"/>
    <property type="evidence" value="ECO:0007669"/>
    <property type="project" value="UniProtKB-KW"/>
</dbReference>
<sequence>MRLTKFEHSCVLVEDGDARIVVDPGGFSHGFESLTGLTAVLVTHQHPDHLDTGRLPALLAANPEARLYADAGSAAILAESGIAATGVQPGERLHVGTTIDVFGGHHAVIHPDVPVIPNVAYLVGGRFLHPGDSFTIPDVDVEILGLPTAAPWLRAGESVDYLRALTPNVAIPIHEALLAVPDPFFGLFERLAPEETELRVLAAGSSFEA</sequence>
<dbReference type="SUPFAM" id="SSF56281">
    <property type="entry name" value="Metallo-hydrolase/oxidoreductase"/>
    <property type="match status" value="1"/>
</dbReference>
<dbReference type="SMART" id="SM00849">
    <property type="entry name" value="Lactamase_B"/>
    <property type="match status" value="1"/>
</dbReference>
<dbReference type="AlphaFoldDB" id="A0A418KPY6"/>
<dbReference type="Proteomes" id="UP000284057">
    <property type="component" value="Unassembled WGS sequence"/>
</dbReference>
<dbReference type="PANTHER" id="PTHR43546">
    <property type="entry name" value="UPF0173 METAL-DEPENDENT HYDROLASE MJ1163-RELATED"/>
    <property type="match status" value="1"/>
</dbReference>
<comment type="caution">
    <text evidence="2">The sequence shown here is derived from an EMBL/GenBank/DDBJ whole genome shotgun (WGS) entry which is preliminary data.</text>
</comment>
<evidence type="ECO:0000259" key="1">
    <source>
        <dbReference type="SMART" id="SM00849"/>
    </source>
</evidence>